<dbReference type="Gene3D" id="3.40.250.10">
    <property type="entry name" value="Rhodanese-like domain"/>
    <property type="match status" value="1"/>
</dbReference>
<feature type="domain" description="Rhodanese" evidence="1">
    <location>
        <begin position="36"/>
        <end position="134"/>
    </location>
</feature>
<dbReference type="AlphaFoldDB" id="A0A263D4H1"/>
<dbReference type="SMART" id="SM00450">
    <property type="entry name" value="RHOD"/>
    <property type="match status" value="1"/>
</dbReference>
<evidence type="ECO:0000259" key="1">
    <source>
        <dbReference type="PROSITE" id="PS50206"/>
    </source>
</evidence>
<dbReference type="InterPro" id="IPR036873">
    <property type="entry name" value="Rhodanese-like_dom_sf"/>
</dbReference>
<evidence type="ECO:0000313" key="3">
    <source>
        <dbReference type="Proteomes" id="UP000242444"/>
    </source>
</evidence>
<dbReference type="GO" id="GO:0016740">
    <property type="term" value="F:transferase activity"/>
    <property type="evidence" value="ECO:0007669"/>
    <property type="project" value="UniProtKB-KW"/>
</dbReference>
<dbReference type="Pfam" id="PF00581">
    <property type="entry name" value="Rhodanese"/>
    <property type="match status" value="1"/>
</dbReference>
<dbReference type="RefSeq" id="WP_094862947.1">
    <property type="nucleotide sequence ID" value="NZ_NKYE01000006.1"/>
</dbReference>
<organism evidence="2 3">
    <name type="scientific">Amycolatopsis antarctica</name>
    <dbReference type="NCBI Taxonomy" id="1854586"/>
    <lineage>
        <taxon>Bacteria</taxon>
        <taxon>Bacillati</taxon>
        <taxon>Actinomycetota</taxon>
        <taxon>Actinomycetes</taxon>
        <taxon>Pseudonocardiales</taxon>
        <taxon>Pseudonocardiaceae</taxon>
        <taxon>Amycolatopsis</taxon>
    </lineage>
</organism>
<gene>
    <name evidence="2" type="ORF">CFN78_12805</name>
</gene>
<dbReference type="SUPFAM" id="SSF52821">
    <property type="entry name" value="Rhodanese/Cell cycle control phosphatase"/>
    <property type="match status" value="1"/>
</dbReference>
<keyword evidence="3" id="KW-1185">Reference proteome</keyword>
<evidence type="ECO:0000313" key="2">
    <source>
        <dbReference type="EMBL" id="OZM73089.1"/>
    </source>
</evidence>
<proteinExistence type="predicted"/>
<dbReference type="Proteomes" id="UP000242444">
    <property type="component" value="Unassembled WGS sequence"/>
</dbReference>
<dbReference type="InterPro" id="IPR001763">
    <property type="entry name" value="Rhodanese-like_dom"/>
</dbReference>
<keyword evidence="2" id="KW-0808">Transferase</keyword>
<dbReference type="PROSITE" id="PS50206">
    <property type="entry name" value="RHODANESE_3"/>
    <property type="match status" value="1"/>
</dbReference>
<sequence length="138" mass="14849">MTGTEHTDLISRRLAEAREGLRRYRPEEAADAVGTGALLVDLRPLEYRLRFGEIPGAVAVSRHVLEWRLDVTGQARLKELGPGQSDREIILLCNEGYTSSLAARQVADLLGLTAVGDVLGGFAAWSAAGLPVTPRLTA</sequence>
<reference evidence="2 3" key="1">
    <citation type="submission" date="2017-07" db="EMBL/GenBank/DDBJ databases">
        <title>Amycolatopsis antarcticus sp. nov., isolated from the surface of an Antarcticus brown macroalga.</title>
        <authorList>
            <person name="Wang J."/>
            <person name="Leiva S."/>
            <person name="Huang J."/>
            <person name="Huang Y."/>
        </authorList>
    </citation>
    <scope>NUCLEOTIDE SEQUENCE [LARGE SCALE GENOMIC DNA]</scope>
    <source>
        <strain evidence="2 3">AU-G6</strain>
    </source>
</reference>
<dbReference type="OrthoDB" id="4828183at2"/>
<name>A0A263D4H1_9PSEU</name>
<dbReference type="InParanoid" id="A0A263D4H1"/>
<protein>
    <submittedName>
        <fullName evidence="2">Sulfurtransferase</fullName>
    </submittedName>
</protein>
<dbReference type="EMBL" id="NKYE01000006">
    <property type="protein sequence ID" value="OZM73089.1"/>
    <property type="molecule type" value="Genomic_DNA"/>
</dbReference>
<accession>A0A263D4H1</accession>
<comment type="caution">
    <text evidence="2">The sequence shown here is derived from an EMBL/GenBank/DDBJ whole genome shotgun (WGS) entry which is preliminary data.</text>
</comment>